<dbReference type="RefSeq" id="WP_234238420.1">
    <property type="nucleotide sequence ID" value="NZ_JABFTS010000001.1"/>
</dbReference>
<evidence type="ECO:0000256" key="3">
    <source>
        <dbReference type="ARBA" id="ARBA00022670"/>
    </source>
</evidence>
<dbReference type="GO" id="GO:0004222">
    <property type="term" value="F:metalloendopeptidase activity"/>
    <property type="evidence" value="ECO:0007669"/>
    <property type="project" value="TreeGrafter"/>
</dbReference>
<evidence type="ECO:0000256" key="7">
    <source>
        <dbReference type="ARBA" id="ARBA00023049"/>
    </source>
</evidence>
<dbReference type="Pfam" id="PF01551">
    <property type="entry name" value="Peptidase_M23"/>
    <property type="match status" value="1"/>
</dbReference>
<dbReference type="InterPro" id="IPR050570">
    <property type="entry name" value="Cell_wall_metabolism_enzyme"/>
</dbReference>
<comment type="subcellular location">
    <subcellularLocation>
        <location evidence="2">Cell envelope</location>
    </subcellularLocation>
</comment>
<gene>
    <name evidence="11" type="ORF">HOP61_01555</name>
</gene>
<dbReference type="Gene3D" id="2.70.70.10">
    <property type="entry name" value="Glucose Permease (Domain IIA)"/>
    <property type="match status" value="1"/>
</dbReference>
<accession>A0AAW4YPQ2</accession>
<dbReference type="InterPro" id="IPR045834">
    <property type="entry name" value="Csd3_N2"/>
</dbReference>
<dbReference type="InterPro" id="IPR011055">
    <property type="entry name" value="Dup_hybrid_motif"/>
</dbReference>
<dbReference type="FunFam" id="2.70.70.10:FF:000002">
    <property type="entry name" value="Murein DD-endopeptidase MepM"/>
    <property type="match status" value="1"/>
</dbReference>
<evidence type="ECO:0000313" key="12">
    <source>
        <dbReference type="Proteomes" id="UP001320178"/>
    </source>
</evidence>
<feature type="domain" description="Csd3-like second N-terminal" evidence="10">
    <location>
        <begin position="305"/>
        <end position="427"/>
    </location>
</feature>
<evidence type="ECO:0000256" key="6">
    <source>
        <dbReference type="ARBA" id="ARBA00022833"/>
    </source>
</evidence>
<dbReference type="Pfam" id="PF19425">
    <property type="entry name" value="Csd3_N2"/>
    <property type="match status" value="1"/>
</dbReference>
<protein>
    <submittedName>
        <fullName evidence="11">Peptidoglycan DD-metalloendopeptidase family protein</fullName>
    </submittedName>
</protein>
<dbReference type="EMBL" id="JABFTS010000001">
    <property type="protein sequence ID" value="MCE8049981.1"/>
    <property type="molecule type" value="Genomic_DNA"/>
</dbReference>
<keyword evidence="3" id="KW-0645">Protease</keyword>
<dbReference type="GO" id="GO:0030313">
    <property type="term" value="C:cell envelope"/>
    <property type="evidence" value="ECO:0007669"/>
    <property type="project" value="UniProtKB-SubCell"/>
</dbReference>
<keyword evidence="6" id="KW-0862">Zinc</keyword>
<evidence type="ECO:0000259" key="10">
    <source>
        <dbReference type="Pfam" id="PF19425"/>
    </source>
</evidence>
<keyword evidence="5" id="KW-0378">Hydrolase</keyword>
<evidence type="ECO:0000256" key="5">
    <source>
        <dbReference type="ARBA" id="ARBA00022801"/>
    </source>
</evidence>
<evidence type="ECO:0000256" key="8">
    <source>
        <dbReference type="SAM" id="MobiDB-lite"/>
    </source>
</evidence>
<evidence type="ECO:0000259" key="9">
    <source>
        <dbReference type="Pfam" id="PF01551"/>
    </source>
</evidence>
<dbReference type="Proteomes" id="UP001320178">
    <property type="component" value="Unassembled WGS sequence"/>
</dbReference>
<comment type="cofactor">
    <cofactor evidence="1">
        <name>Zn(2+)</name>
        <dbReference type="ChEBI" id="CHEBI:29105"/>
    </cofactor>
</comment>
<comment type="caution">
    <text evidence="11">The sequence shown here is derived from an EMBL/GenBank/DDBJ whole genome shotgun (WGS) entry which is preliminary data.</text>
</comment>
<dbReference type="AlphaFoldDB" id="A0AAW4YPQ2"/>
<sequence>MLRILHSLPRTHKLLLLPVATMVTVLGAQKIVTVVENSQRQGQVPETVLFPLSPEAQPGLPALNSDRYSVADAIEIATQAIDATREYIPLSQLKPTEIIDLSGVAMAQAEQAPQPTPVRAAAELDTATTPADGGIELTTELDPGALHIAMVIGTLASGMLDDIHTDDEALAATDASSFDDATSYEDYPDEELALFEDGPILFDHEIAAAEPFVPEWRTYTVEQGDTFAVLAQNELGLGYSEAMRLLDSLPDKRLLTHWRVGNTFEYQLDEQDRLLALRVMRNAREGFLLERDEDGFDVATIERAGEATQRLFAGSVSGSFARSAQSTGLSSTEVAQVTRLLEKKLDFRRDTRRGDEFKVLVESDIIDGSSFDSRVLAIQYTGARMDLTLVRNSDDNNFYTPDGQSLDPAFARYPFEGSYRMSSGFNPRRTHPVTGRVSPHRGTDWAMPIGTPIIAPADGRVEKVGNHPVAGRYVVVRHDNGYRTRYLHLSRAIVSRGDRVSMGERIALSGNTGRSTGPHLHYEVIVNNNAVDAMKVDLPESKSLEGERLMAFQRQAEPLLATLRSGQTGTAVAQASTSVERDDD</sequence>
<organism evidence="11 12">
    <name type="scientific">Billgrantia desiderata</name>
    <dbReference type="NCBI Taxonomy" id="52021"/>
    <lineage>
        <taxon>Bacteria</taxon>
        <taxon>Pseudomonadati</taxon>
        <taxon>Pseudomonadota</taxon>
        <taxon>Gammaproteobacteria</taxon>
        <taxon>Oceanospirillales</taxon>
        <taxon>Halomonadaceae</taxon>
        <taxon>Billgrantia</taxon>
    </lineage>
</organism>
<dbReference type="PANTHER" id="PTHR21666">
    <property type="entry name" value="PEPTIDASE-RELATED"/>
    <property type="match status" value="1"/>
</dbReference>
<dbReference type="Gene3D" id="3.10.450.350">
    <property type="match status" value="2"/>
</dbReference>
<feature type="domain" description="M23ase beta-sheet core" evidence="9">
    <location>
        <begin position="439"/>
        <end position="532"/>
    </location>
</feature>
<keyword evidence="7" id="KW-0482">Metalloprotease</keyword>
<keyword evidence="4" id="KW-0479">Metal-binding</keyword>
<dbReference type="CDD" id="cd12797">
    <property type="entry name" value="M23_peptidase"/>
    <property type="match status" value="1"/>
</dbReference>
<dbReference type="PANTHER" id="PTHR21666:SF292">
    <property type="entry name" value="MUREIN DD-ENDOPEPTIDASE MEPM"/>
    <property type="match status" value="1"/>
</dbReference>
<dbReference type="GO" id="GO:0046872">
    <property type="term" value="F:metal ion binding"/>
    <property type="evidence" value="ECO:0007669"/>
    <property type="project" value="UniProtKB-KW"/>
</dbReference>
<name>A0AAW4YPQ2_9GAMM</name>
<dbReference type="GO" id="GO:0006508">
    <property type="term" value="P:proteolysis"/>
    <property type="evidence" value="ECO:0007669"/>
    <property type="project" value="UniProtKB-KW"/>
</dbReference>
<reference evidence="11" key="1">
    <citation type="submission" date="2020-05" db="EMBL/GenBank/DDBJ databases">
        <authorList>
            <person name="Wang L."/>
            <person name="Shao Z."/>
        </authorList>
    </citation>
    <scope>NUCLEOTIDE SEQUENCE</scope>
    <source>
        <strain evidence="11">MCCC 1A05776</strain>
    </source>
</reference>
<dbReference type="InterPro" id="IPR016047">
    <property type="entry name" value="M23ase_b-sheet_dom"/>
</dbReference>
<evidence type="ECO:0000256" key="1">
    <source>
        <dbReference type="ARBA" id="ARBA00001947"/>
    </source>
</evidence>
<reference evidence="11" key="2">
    <citation type="journal article" date="2021" name="Front. Microbiol.">
        <title>Aerobic Denitrification and Heterotrophic Sulfur Oxidation in the Genus Halomonas Revealed by Six Novel Species Characterizations and Genome-Based Analysis.</title>
        <authorList>
            <person name="Wang L."/>
            <person name="Shao Z."/>
        </authorList>
    </citation>
    <scope>NUCLEOTIDE SEQUENCE</scope>
    <source>
        <strain evidence="11">MCCC 1A05776</strain>
    </source>
</reference>
<evidence type="ECO:0000256" key="4">
    <source>
        <dbReference type="ARBA" id="ARBA00022723"/>
    </source>
</evidence>
<dbReference type="SUPFAM" id="SSF51261">
    <property type="entry name" value="Duplicated hybrid motif"/>
    <property type="match status" value="1"/>
</dbReference>
<evidence type="ECO:0000313" key="11">
    <source>
        <dbReference type="EMBL" id="MCE8049981.1"/>
    </source>
</evidence>
<feature type="region of interest" description="Disordered" evidence="8">
    <location>
        <begin position="423"/>
        <end position="442"/>
    </location>
</feature>
<proteinExistence type="predicted"/>
<evidence type="ECO:0000256" key="2">
    <source>
        <dbReference type="ARBA" id="ARBA00004196"/>
    </source>
</evidence>